<accession>A0A9N7UAM6</accession>
<sequence length="204" mass="22179">MPWRILIRRPNQLNGPLSIRRSGSSTLNPSPCIQALMTTREGQRVDRLVWLSSVLSSKSQVNEREGATRQRVQLPPSLLSLVTSMPLCLSREAGNRSKFLPLVQHLSQGEFPDRESNPGRGVLGAFTHGRNPDHAALARPRRTSCACQVACPPNKPGLNTAAGSRGGKKAAWNGCVLILDGVGSRQTEARALSGSVGLHWEPWH</sequence>
<dbReference type="AlphaFoldDB" id="A0A9N7UAM6"/>
<gene>
    <name evidence="1" type="ORF">PLEPLA_LOCUS14955</name>
</gene>
<reference evidence="1" key="1">
    <citation type="submission" date="2020-03" db="EMBL/GenBank/DDBJ databases">
        <authorList>
            <person name="Weist P."/>
        </authorList>
    </citation>
    <scope>NUCLEOTIDE SEQUENCE</scope>
</reference>
<organism evidence="1 2">
    <name type="scientific">Pleuronectes platessa</name>
    <name type="common">European plaice</name>
    <dbReference type="NCBI Taxonomy" id="8262"/>
    <lineage>
        <taxon>Eukaryota</taxon>
        <taxon>Metazoa</taxon>
        <taxon>Chordata</taxon>
        <taxon>Craniata</taxon>
        <taxon>Vertebrata</taxon>
        <taxon>Euteleostomi</taxon>
        <taxon>Actinopterygii</taxon>
        <taxon>Neopterygii</taxon>
        <taxon>Teleostei</taxon>
        <taxon>Neoteleostei</taxon>
        <taxon>Acanthomorphata</taxon>
        <taxon>Carangaria</taxon>
        <taxon>Pleuronectiformes</taxon>
        <taxon>Pleuronectoidei</taxon>
        <taxon>Pleuronectidae</taxon>
        <taxon>Pleuronectes</taxon>
    </lineage>
</organism>
<keyword evidence="2" id="KW-1185">Reference proteome</keyword>
<proteinExistence type="predicted"/>
<evidence type="ECO:0000313" key="2">
    <source>
        <dbReference type="Proteomes" id="UP001153269"/>
    </source>
</evidence>
<dbReference type="Proteomes" id="UP001153269">
    <property type="component" value="Unassembled WGS sequence"/>
</dbReference>
<comment type="caution">
    <text evidence="1">The sequence shown here is derived from an EMBL/GenBank/DDBJ whole genome shotgun (WGS) entry which is preliminary data.</text>
</comment>
<name>A0A9N7UAM6_PLEPL</name>
<dbReference type="EMBL" id="CADEAL010000935">
    <property type="protein sequence ID" value="CAB1427017.1"/>
    <property type="molecule type" value="Genomic_DNA"/>
</dbReference>
<evidence type="ECO:0000313" key="1">
    <source>
        <dbReference type="EMBL" id="CAB1427017.1"/>
    </source>
</evidence>
<protein>
    <submittedName>
        <fullName evidence="1">Uncharacterized protein</fullName>
    </submittedName>
</protein>